<dbReference type="PANTHER" id="PTHR43782:SF3">
    <property type="entry name" value="ARGINASE"/>
    <property type="match status" value="1"/>
</dbReference>
<dbReference type="GO" id="GO:0004053">
    <property type="term" value="F:arginase activity"/>
    <property type="evidence" value="ECO:0007669"/>
    <property type="project" value="TreeGrafter"/>
</dbReference>
<gene>
    <name evidence="5" type="ORF">F8O01_00055</name>
</gene>
<keyword evidence="2" id="KW-0378">Hydrolase</keyword>
<dbReference type="OrthoDB" id="7331788at2"/>
<evidence type="ECO:0000313" key="5">
    <source>
        <dbReference type="EMBL" id="KAB1662384.1"/>
    </source>
</evidence>
<evidence type="ECO:0000256" key="4">
    <source>
        <dbReference type="PROSITE-ProRule" id="PRU00742"/>
    </source>
</evidence>
<dbReference type="Gene3D" id="3.40.800.10">
    <property type="entry name" value="Ureohydrolase domain"/>
    <property type="match status" value="1"/>
</dbReference>
<keyword evidence="3" id="KW-0464">Manganese</keyword>
<dbReference type="RefSeq" id="WP_158038817.1">
    <property type="nucleotide sequence ID" value="NZ_JACCFV010000001.1"/>
</dbReference>
<accession>A0A7J5C1A3</accession>
<comment type="caution">
    <text evidence="5">The sequence shown here is derived from an EMBL/GenBank/DDBJ whole genome shotgun (WGS) entry which is preliminary data.</text>
</comment>
<reference evidence="5 6" key="1">
    <citation type="submission" date="2019-09" db="EMBL/GenBank/DDBJ databases">
        <title>Phylogeny of genus Pseudoclavibacter and closely related genus.</title>
        <authorList>
            <person name="Li Y."/>
        </authorList>
    </citation>
    <scope>NUCLEOTIDE SEQUENCE [LARGE SCALE GENOMIC DNA]</scope>
    <source>
        <strain evidence="5 6">DSM 23821</strain>
    </source>
</reference>
<dbReference type="AlphaFoldDB" id="A0A7J5C1A3"/>
<dbReference type="Pfam" id="PF00491">
    <property type="entry name" value="Arginase"/>
    <property type="match status" value="1"/>
</dbReference>
<dbReference type="EMBL" id="WBJZ01000001">
    <property type="protein sequence ID" value="KAB1662384.1"/>
    <property type="molecule type" value="Genomic_DNA"/>
</dbReference>
<dbReference type="SUPFAM" id="SSF52768">
    <property type="entry name" value="Arginase/deacetylase"/>
    <property type="match status" value="1"/>
</dbReference>
<dbReference type="InterPro" id="IPR006035">
    <property type="entry name" value="Ureohydrolase"/>
</dbReference>
<dbReference type="GO" id="GO:0005737">
    <property type="term" value="C:cytoplasm"/>
    <property type="evidence" value="ECO:0007669"/>
    <property type="project" value="TreeGrafter"/>
</dbReference>
<dbReference type="Proteomes" id="UP000467240">
    <property type="component" value="Unassembled WGS sequence"/>
</dbReference>
<organism evidence="5 6">
    <name type="scientific">Pseudoclavibacter chungangensis</name>
    <dbReference type="NCBI Taxonomy" id="587635"/>
    <lineage>
        <taxon>Bacteria</taxon>
        <taxon>Bacillati</taxon>
        <taxon>Actinomycetota</taxon>
        <taxon>Actinomycetes</taxon>
        <taxon>Micrococcales</taxon>
        <taxon>Microbacteriaceae</taxon>
        <taxon>Pseudoclavibacter</taxon>
    </lineage>
</organism>
<evidence type="ECO:0000256" key="1">
    <source>
        <dbReference type="ARBA" id="ARBA00022723"/>
    </source>
</evidence>
<name>A0A7J5C1A3_9MICO</name>
<evidence type="ECO:0000256" key="2">
    <source>
        <dbReference type="ARBA" id="ARBA00022801"/>
    </source>
</evidence>
<dbReference type="InterPro" id="IPR023696">
    <property type="entry name" value="Ureohydrolase_dom_sf"/>
</dbReference>
<sequence>MTEYGLIISQGRVADRTDGALAGARATGDALARYLDLEPTVVGTPEPSTDDDWTVSLPAAAATLDGLRDAVAAVLDDGRTPLLATNTCAASLGTLPTVAERYPDAVVLWIDAHGDFNTPATTGSGYLGGMVVAAACGLWDSGHGAGLDPSNVVLVGARDIDPAERELLDDAGVRILPPALSTPERVNSIVAGRPVWIHIDWDVLEPGFIPAAYRVADGLLPHEVASILAELPAGTVRGVELAEFEYDAPEAPSRVSLELVIETFQQLDRAQRHRGA</sequence>
<dbReference type="PROSITE" id="PS51409">
    <property type="entry name" value="ARGINASE_2"/>
    <property type="match status" value="1"/>
</dbReference>
<dbReference type="CDD" id="cd09999">
    <property type="entry name" value="Arginase-like_1"/>
    <property type="match status" value="1"/>
</dbReference>
<keyword evidence="6" id="KW-1185">Reference proteome</keyword>
<evidence type="ECO:0000313" key="6">
    <source>
        <dbReference type="Proteomes" id="UP000467240"/>
    </source>
</evidence>
<dbReference type="PANTHER" id="PTHR43782">
    <property type="entry name" value="ARGINASE"/>
    <property type="match status" value="1"/>
</dbReference>
<dbReference type="GO" id="GO:0030145">
    <property type="term" value="F:manganese ion binding"/>
    <property type="evidence" value="ECO:0007669"/>
    <property type="project" value="TreeGrafter"/>
</dbReference>
<evidence type="ECO:0000256" key="3">
    <source>
        <dbReference type="ARBA" id="ARBA00023211"/>
    </source>
</evidence>
<protein>
    <submittedName>
        <fullName evidence="5">Arginase family protein</fullName>
    </submittedName>
</protein>
<comment type="similarity">
    <text evidence="4">Belongs to the arginase family.</text>
</comment>
<keyword evidence="1" id="KW-0479">Metal-binding</keyword>
<proteinExistence type="inferred from homology"/>